<keyword evidence="3 4" id="KW-0012">Acyltransferase</keyword>
<reference evidence="6" key="1">
    <citation type="journal article" date="2021" name="PeerJ">
        <title>Extensive microbial diversity within the chicken gut microbiome revealed by metagenomics and culture.</title>
        <authorList>
            <person name="Gilroy R."/>
            <person name="Ravi A."/>
            <person name="Getino M."/>
            <person name="Pursley I."/>
            <person name="Horton D.L."/>
            <person name="Alikhan N.F."/>
            <person name="Baker D."/>
            <person name="Gharbi K."/>
            <person name="Hall N."/>
            <person name="Watson M."/>
            <person name="Adriaenssens E.M."/>
            <person name="Foster-Nyarko E."/>
            <person name="Jarju S."/>
            <person name="Secka A."/>
            <person name="Antonio M."/>
            <person name="Oren A."/>
            <person name="Chaudhuri R.R."/>
            <person name="La Ragione R."/>
            <person name="Hildebrand F."/>
            <person name="Pallen M.J."/>
        </authorList>
    </citation>
    <scope>NUCLEOTIDE SEQUENCE</scope>
    <source>
        <strain evidence="6">ChiGjej3B3-7470</strain>
    </source>
</reference>
<dbReference type="NCBIfam" id="TIGR03448">
    <property type="entry name" value="mycothiol_MshD"/>
    <property type="match status" value="1"/>
</dbReference>
<feature type="binding site" evidence="4">
    <location>
        <position position="222"/>
    </location>
    <ligand>
        <name>1D-myo-inositol 2-(L-cysteinylamino)-2-deoxy-alpha-D-glucopyranoside</name>
        <dbReference type="ChEBI" id="CHEBI:58887"/>
    </ligand>
</feature>
<evidence type="ECO:0000256" key="3">
    <source>
        <dbReference type="ARBA" id="ARBA00023315"/>
    </source>
</evidence>
<accession>A0A921EQI4</accession>
<reference evidence="6" key="2">
    <citation type="submission" date="2021-09" db="EMBL/GenBank/DDBJ databases">
        <authorList>
            <person name="Gilroy R."/>
        </authorList>
    </citation>
    <scope>NUCLEOTIDE SEQUENCE</scope>
    <source>
        <strain evidence="6">ChiGjej3B3-7470</strain>
    </source>
</reference>
<dbReference type="EC" id="2.3.1.189" evidence="4"/>
<feature type="binding site" evidence="4">
    <location>
        <begin position="233"/>
        <end position="239"/>
    </location>
    <ligand>
        <name>acetyl-CoA</name>
        <dbReference type="ChEBI" id="CHEBI:57288"/>
        <label>2</label>
    </ligand>
</feature>
<name>A0A921EQI4_9ACTN</name>
<feature type="binding site" evidence="4">
    <location>
        <position position="40"/>
    </location>
    <ligand>
        <name>1D-myo-inositol 2-(L-cysteinylamino)-2-deoxy-alpha-D-glucopyranoside</name>
        <dbReference type="ChEBI" id="CHEBI:58887"/>
    </ligand>
</feature>
<dbReference type="PIRSF" id="PIRSF021524">
    <property type="entry name" value="MSH_acetyltransferase"/>
    <property type="match status" value="1"/>
</dbReference>
<keyword evidence="1 4" id="KW-0808">Transferase</keyword>
<dbReference type="GO" id="GO:0035447">
    <property type="term" value="F:mycothiol synthase activity"/>
    <property type="evidence" value="ECO:0007669"/>
    <property type="project" value="UniProtKB-UniRule"/>
</dbReference>
<feature type="domain" description="N-acetyltransferase" evidence="5">
    <location>
        <begin position="6"/>
        <end position="138"/>
    </location>
</feature>
<evidence type="ECO:0000259" key="5">
    <source>
        <dbReference type="PROSITE" id="PS51186"/>
    </source>
</evidence>
<dbReference type="AlphaFoldDB" id="A0A921EQI4"/>
<feature type="binding site" evidence="4">
    <location>
        <position position="260"/>
    </location>
    <ligand>
        <name>1D-myo-inositol 2-(L-cysteinylamino)-2-deoxy-alpha-D-glucopyranoside</name>
        <dbReference type="ChEBI" id="CHEBI:58887"/>
    </ligand>
</feature>
<proteinExistence type="inferred from homology"/>
<comment type="caution">
    <text evidence="6">The sequence shown here is derived from an EMBL/GenBank/DDBJ whole genome shotgun (WGS) entry which is preliminary data.</text>
</comment>
<dbReference type="PANTHER" id="PTHR43877:SF2">
    <property type="entry name" value="AMINOALKYLPHOSPHONATE N-ACETYLTRANSFERASE-RELATED"/>
    <property type="match status" value="1"/>
</dbReference>
<evidence type="ECO:0000313" key="6">
    <source>
        <dbReference type="EMBL" id="HJE51909.1"/>
    </source>
</evidence>
<evidence type="ECO:0000256" key="1">
    <source>
        <dbReference type="ARBA" id="ARBA00022679"/>
    </source>
</evidence>
<gene>
    <name evidence="4 6" type="primary">mshD</name>
    <name evidence="6" type="ORF">K8V15_08025</name>
</gene>
<comment type="catalytic activity">
    <reaction evidence="4">
        <text>1D-myo-inositol 2-(L-cysteinylamino)-2-deoxy-alpha-D-glucopyranoside + acetyl-CoA = mycothiol + CoA + H(+)</text>
        <dbReference type="Rhea" id="RHEA:26172"/>
        <dbReference type="ChEBI" id="CHEBI:15378"/>
        <dbReference type="ChEBI" id="CHEBI:16768"/>
        <dbReference type="ChEBI" id="CHEBI:57287"/>
        <dbReference type="ChEBI" id="CHEBI:57288"/>
        <dbReference type="ChEBI" id="CHEBI:58887"/>
        <dbReference type="EC" id="2.3.1.189"/>
    </reaction>
</comment>
<dbReference type="EMBL" id="DYZF01000200">
    <property type="protein sequence ID" value="HJE51909.1"/>
    <property type="molecule type" value="Genomic_DNA"/>
</dbReference>
<evidence type="ECO:0000256" key="4">
    <source>
        <dbReference type="HAMAP-Rule" id="MF_01698"/>
    </source>
</evidence>
<feature type="domain" description="N-acetyltransferase" evidence="5">
    <location>
        <begin position="149"/>
        <end position="291"/>
    </location>
</feature>
<dbReference type="CDD" id="cd04301">
    <property type="entry name" value="NAT_SF"/>
    <property type="match status" value="2"/>
</dbReference>
<dbReference type="InterPro" id="IPR017813">
    <property type="entry name" value="Mycothiol_AcTrfase"/>
</dbReference>
<dbReference type="GO" id="GO:0010125">
    <property type="term" value="P:mycothiol biosynthetic process"/>
    <property type="evidence" value="ECO:0007669"/>
    <property type="project" value="UniProtKB-UniRule"/>
</dbReference>
<feature type="binding site" evidence="4">
    <location>
        <begin position="226"/>
        <end position="228"/>
    </location>
    <ligand>
        <name>acetyl-CoA</name>
        <dbReference type="ChEBI" id="CHEBI:57288"/>
        <label>2</label>
    </ligand>
</feature>
<dbReference type="Pfam" id="PF00583">
    <property type="entry name" value="Acetyltransf_1"/>
    <property type="match status" value="2"/>
</dbReference>
<organism evidence="6 7">
    <name type="scientific">Tessaracoccus flavescens</name>
    <dbReference type="NCBI Taxonomy" id="399497"/>
    <lineage>
        <taxon>Bacteria</taxon>
        <taxon>Bacillati</taxon>
        <taxon>Actinomycetota</taxon>
        <taxon>Actinomycetes</taxon>
        <taxon>Propionibacteriales</taxon>
        <taxon>Propionibacteriaceae</taxon>
        <taxon>Tessaracoccus</taxon>
    </lineage>
</organism>
<keyword evidence="2 4" id="KW-0677">Repeat</keyword>
<evidence type="ECO:0000313" key="7">
    <source>
        <dbReference type="Proteomes" id="UP000712713"/>
    </source>
</evidence>
<comment type="caution">
    <text evidence="4">Lacks conserved residue(s) required for the propagation of feature annotation.</text>
</comment>
<feature type="binding site" evidence="4">
    <location>
        <position position="214"/>
    </location>
    <ligand>
        <name>1D-myo-inositol 2-(L-cysteinylamino)-2-deoxy-alpha-D-glucopyranoside</name>
        <dbReference type="ChEBI" id="CHEBI:58887"/>
    </ligand>
</feature>
<dbReference type="PROSITE" id="PS51186">
    <property type="entry name" value="GNAT"/>
    <property type="match status" value="2"/>
</dbReference>
<comment type="subunit">
    <text evidence="4">Monomer.</text>
</comment>
<dbReference type="InterPro" id="IPR016181">
    <property type="entry name" value="Acyl_CoA_acyltransferase"/>
</dbReference>
<feature type="binding site" evidence="4">
    <location>
        <begin position="78"/>
        <end position="80"/>
    </location>
    <ligand>
        <name>acetyl-CoA</name>
        <dbReference type="ChEBI" id="CHEBI:57288"/>
        <label>1</label>
    </ligand>
</feature>
<sequence>MSERYIVLVSLDALTPSMQEILRTLTSEIEAHDGVSPINESAALGIQGLREADFFFYGKRSEPHGFVVVDERDGTLLLGVHPDFRRQGVGTELAEEALRAHPDSSVWAFGTLPGAAALAKRVGLTPVRELLRMEKALDAVDAPAVPEGFELTSYTPADAEAVVAVNAEAFAHHPEQGRLTVNEFLDLTRQPWFDPEGLILAKRDGVLAGFHWTKRHGDGMGEVYVLAVASAFEGKGLGRVLLEAGLAHLHRAGDDRVQLYVEGDQERVVRMYTNSGFTVAQTDTSYRLQRG</sequence>
<evidence type="ECO:0000256" key="2">
    <source>
        <dbReference type="ARBA" id="ARBA00022737"/>
    </source>
</evidence>
<dbReference type="SUPFAM" id="SSF55729">
    <property type="entry name" value="Acyl-CoA N-acyltransferases (Nat)"/>
    <property type="match status" value="1"/>
</dbReference>
<dbReference type="InterPro" id="IPR050832">
    <property type="entry name" value="Bact_Acetyltransf"/>
</dbReference>
<feature type="binding site" evidence="4">
    <location>
        <begin position="86"/>
        <end position="91"/>
    </location>
    <ligand>
        <name>acetyl-CoA</name>
        <dbReference type="ChEBI" id="CHEBI:57288"/>
        <label>1</label>
    </ligand>
</feature>
<comment type="similarity">
    <text evidence="4">Belongs to the acetyltransferase family. MshD subfamily.</text>
</comment>
<comment type="function">
    <text evidence="4">Catalyzes the transfer of acetyl from acetyl-CoA to desacetylmycothiol (Cys-GlcN-Ins) to form mycothiol.</text>
</comment>
<dbReference type="PANTHER" id="PTHR43877">
    <property type="entry name" value="AMINOALKYLPHOSPHONATE N-ACETYLTRANSFERASE-RELATED-RELATED"/>
    <property type="match status" value="1"/>
</dbReference>
<dbReference type="InterPro" id="IPR000182">
    <property type="entry name" value="GNAT_dom"/>
</dbReference>
<dbReference type="Proteomes" id="UP000712713">
    <property type="component" value="Unassembled WGS sequence"/>
</dbReference>
<protein>
    <recommendedName>
        <fullName evidence="4">Mycothiol acetyltransferase</fullName>
        <shortName evidence="4">MSH acetyltransferase</shortName>
        <ecNumber evidence="4">2.3.1.189</ecNumber>
    </recommendedName>
    <alternativeName>
        <fullName evidence="4">Mycothiol synthase</fullName>
    </alternativeName>
</protein>
<dbReference type="Gene3D" id="3.40.630.30">
    <property type="match status" value="1"/>
</dbReference>
<feature type="binding site" evidence="4">
    <location>
        <position position="175"/>
    </location>
    <ligand>
        <name>1D-myo-inositol 2-(L-cysteinylamino)-2-deoxy-alpha-D-glucopyranoside</name>
        <dbReference type="ChEBI" id="CHEBI:58887"/>
    </ligand>
</feature>
<dbReference type="HAMAP" id="MF_01698">
    <property type="entry name" value="MshD"/>
    <property type="match status" value="1"/>
</dbReference>